<dbReference type="SMART" id="SM00710">
    <property type="entry name" value="PbH1"/>
    <property type="match status" value="5"/>
</dbReference>
<dbReference type="KEGG" id="pez:HWQ56_12600"/>
<proteinExistence type="inferred from homology"/>
<dbReference type="PANTHER" id="PTHR35037:SF7">
    <property type="entry name" value="AUTOTRANSPORTER"/>
    <property type="match status" value="1"/>
</dbReference>
<keyword evidence="5" id="KW-0732">Signal</keyword>
<name>A0A7D5D7C8_9PSED</name>
<dbReference type="Pfam" id="PF13229">
    <property type="entry name" value="Beta_helix"/>
    <property type="match status" value="1"/>
</dbReference>
<dbReference type="InterPro" id="IPR011050">
    <property type="entry name" value="Pectin_lyase_fold/virulence"/>
</dbReference>
<dbReference type="InterPro" id="IPR051551">
    <property type="entry name" value="Autotransporter_adhesion"/>
</dbReference>
<dbReference type="NCBIfam" id="TIGR01414">
    <property type="entry name" value="autotrans_barl"/>
    <property type="match status" value="1"/>
</dbReference>
<dbReference type="PANTHER" id="PTHR35037">
    <property type="entry name" value="C-TERMINAL REGION OF AIDA-LIKE PROTEIN"/>
    <property type="match status" value="1"/>
</dbReference>
<dbReference type="Gene3D" id="2.160.20.20">
    <property type="match status" value="2"/>
</dbReference>
<dbReference type="Pfam" id="PF03212">
    <property type="entry name" value="Pertactin"/>
    <property type="match status" value="1"/>
</dbReference>
<dbReference type="RefSeq" id="WP_176570689.1">
    <property type="nucleotide sequence ID" value="NZ_CP056030.1"/>
</dbReference>
<evidence type="ECO:0000256" key="1">
    <source>
        <dbReference type="ARBA" id="ARBA00001550"/>
    </source>
</evidence>
<dbReference type="InterPro" id="IPR036709">
    <property type="entry name" value="Autotransporte_beta_dom_sf"/>
</dbReference>
<dbReference type="EMBL" id="CP056030">
    <property type="protein sequence ID" value="QKZ04576.1"/>
    <property type="molecule type" value="Genomic_DNA"/>
</dbReference>
<evidence type="ECO:0000256" key="3">
    <source>
        <dbReference type="ARBA" id="ARBA00010085"/>
    </source>
</evidence>
<dbReference type="SUPFAM" id="SSF103515">
    <property type="entry name" value="Autotransporter"/>
    <property type="match status" value="1"/>
</dbReference>
<evidence type="ECO:0000256" key="7">
    <source>
        <dbReference type="ARBA" id="ARBA00023235"/>
    </source>
</evidence>
<keyword evidence="10" id="KW-1185">Reference proteome</keyword>
<dbReference type="InterPro" id="IPR006626">
    <property type="entry name" value="PbH1"/>
</dbReference>
<accession>A0A7D5D7C8</accession>
<dbReference type="InterPro" id="IPR039448">
    <property type="entry name" value="Beta_helix"/>
</dbReference>
<gene>
    <name evidence="9" type="ORF">HWQ56_12600</name>
</gene>
<evidence type="ECO:0000256" key="2">
    <source>
        <dbReference type="ARBA" id="ARBA00005182"/>
    </source>
</evidence>
<comment type="similarity">
    <text evidence="3">Belongs to the D-mannuronate C5-epimerase family.</text>
</comment>
<dbReference type="PRINTS" id="PR01484">
    <property type="entry name" value="PRTACTNFAMLY"/>
</dbReference>
<dbReference type="SMART" id="SM00869">
    <property type="entry name" value="Autotransporter"/>
    <property type="match status" value="1"/>
</dbReference>
<dbReference type="InterPro" id="IPR006315">
    <property type="entry name" value="OM_autotransptr_brl_dom"/>
</dbReference>
<keyword evidence="7" id="KW-0413">Isomerase</keyword>
<evidence type="ECO:0000256" key="6">
    <source>
        <dbReference type="ARBA" id="ARBA00022841"/>
    </source>
</evidence>
<dbReference type="GO" id="GO:0042121">
    <property type="term" value="P:alginic acid biosynthetic process"/>
    <property type="evidence" value="ECO:0007669"/>
    <property type="project" value="UniProtKB-UniPathway"/>
</dbReference>
<dbReference type="AlphaFoldDB" id="A0A7D5D7C8"/>
<dbReference type="InterPro" id="IPR005546">
    <property type="entry name" value="Autotransporte_beta"/>
</dbReference>
<evidence type="ECO:0000256" key="4">
    <source>
        <dbReference type="ARBA" id="ARBA00012124"/>
    </source>
</evidence>
<evidence type="ECO:0000313" key="9">
    <source>
        <dbReference type="EMBL" id="QKZ04576.1"/>
    </source>
</evidence>
<dbReference type="EC" id="5.1.3.37" evidence="4"/>
<reference evidence="9 10" key="1">
    <citation type="submission" date="2020-06" db="EMBL/GenBank/DDBJ databases">
        <title>Pseudomonas eucalypticola sp. nov., an endophyte of Eucalyptus dunnii leaves with biocontrol ability of eucalyptus leaf blight.</title>
        <authorList>
            <person name="Liu Y."/>
            <person name="Song Z."/>
            <person name="Zeng H."/>
            <person name="Lu M."/>
            <person name="Wang X."/>
            <person name="Lian X."/>
            <person name="Zhang Q."/>
        </authorList>
    </citation>
    <scope>NUCLEOTIDE SEQUENCE [LARGE SCALE GENOMIC DNA]</scope>
    <source>
        <strain evidence="9 10">NP-1</strain>
    </source>
</reference>
<sequence>MYRGINGATIITNNYAVQGIVGETGSTFNLGASDVLGAGIYLTTGATLVGQGAHIVNSGLSGRTTAGVYLSQGAQAVLTNSVIQSTVGNGVDVRYDSQMTLTGSQVTGLTGALVSTGATLNLIQSTITGTGGNSTPVLDSGMFLSDGGTVNMSQGSTITGTNSGVLIGFGGSSDLVVDNSTIAATAGSGILIGGLPGLTGSANILLRNGSVLSGSNGVALEVEFGSSATLGVDGSTLEGGLSADGASQLTATLAQSVMTGDVTTTAGSRTDLTAVNSQLTGNVSTTGGSTLLLGLSGSSLTGDITASDASQVAINLAGAVVNGNVSADATSVATLQLEGSQLTGNVTNVGTVDVRNASVLTGNITGSDTVQLTGAQVDGDLTQVTSVSLTGGSVLNGNIAGSDTLELEASSLTGDVTNSGSVALSNGSVLTGTISGSGTVQLSGSQVNGNLTQVNSVSLTGGSVLNGDIAGSDTLQLDASSLTGDVTNTGSVALSNGSVLTGNISGSGAVQLTGSQVNGDLTQVSSVALAGGSVLNGDNTGSAAVQLDDSAMTGNVTQSGSVVLSSGSVLTGNVNGSDTVQLTGSQVNGNLTQVGSVALVGSSALNGDITGGGAVQLVASSMTGNVITTDSVALSEGSLLTGNVADSASVQLDGAQLKGDVTGMTDLSLANSSLMTGNFTVTGGTGTAQLTDSTWAGDAAAVGGGVLHTLLTGSELDGDVSADSGSEVTVALSGNSLLVGALTNVASVTLSESSWSVTGDSSVGAMTLDDSTVTLGAPGQFYRLALGSLEGNGTFKMNVDFARELGSFLDVSGTASGQYALLVSASGEDPSKDSSLQVVHTGAGSTAQFSLLGGPVDVGTYSYDLIQRGTNWYLDSDTKTISPGTRSVLALFNTAPTVWYGELSTLRSRMGELRYNDGAAGGWMRAYGNQYNVSTSSGVGYQQNQHGLTFGADGRLPVGDGHWLAGLMGGYSDSTLALNGGTSGNVDSYYVGAYTTWLNPDSGYYFDGVLKFNRFQNSSRVSMSDGTRSKGNYTNNGVGTSLEFGRHIKLQDGYFVEPYAQLAGVTIGGRDYRLNNGMQADGDATRSLLGKVGSTVGRTLELGNGTSLQPYLRAALAHEFVNNNRVQINDTTFNNDLSGSRGELGAGVSLAMSERLQLHVDLEYSNGTHIEQPWGANVGLRFAW</sequence>
<dbReference type="GO" id="GO:0016853">
    <property type="term" value="F:isomerase activity"/>
    <property type="evidence" value="ECO:0007669"/>
    <property type="project" value="UniProtKB-KW"/>
</dbReference>
<dbReference type="Gene3D" id="2.40.128.130">
    <property type="entry name" value="Autotransporter beta-domain"/>
    <property type="match status" value="1"/>
</dbReference>
<organism evidence="9 10">
    <name type="scientific">Pseudomonas eucalypticola</name>
    <dbReference type="NCBI Taxonomy" id="2599595"/>
    <lineage>
        <taxon>Bacteria</taxon>
        <taxon>Pseudomonadati</taxon>
        <taxon>Pseudomonadota</taxon>
        <taxon>Gammaproteobacteria</taxon>
        <taxon>Pseudomonadales</taxon>
        <taxon>Pseudomonadaceae</taxon>
        <taxon>Pseudomonas</taxon>
    </lineage>
</organism>
<evidence type="ECO:0000259" key="8">
    <source>
        <dbReference type="PROSITE" id="PS51208"/>
    </source>
</evidence>
<dbReference type="GO" id="GO:0019867">
    <property type="term" value="C:outer membrane"/>
    <property type="evidence" value="ECO:0007669"/>
    <property type="project" value="InterPro"/>
</dbReference>
<dbReference type="SUPFAM" id="SSF51126">
    <property type="entry name" value="Pectin lyase-like"/>
    <property type="match status" value="1"/>
</dbReference>
<comment type="catalytic activity">
    <reaction evidence="1">
        <text>[(1-&gt;4)-beta-D-mannuronosyl](n) = [alginate](n)</text>
        <dbReference type="Rhea" id="RHEA:45572"/>
        <dbReference type="Rhea" id="RHEA-COMP:11264"/>
        <dbReference type="Rhea" id="RHEA-COMP:11270"/>
        <dbReference type="ChEBI" id="CHEBI:58187"/>
        <dbReference type="ChEBI" id="CHEBI:85311"/>
        <dbReference type="EC" id="5.1.3.37"/>
    </reaction>
</comment>
<evidence type="ECO:0000313" key="10">
    <source>
        <dbReference type="Proteomes" id="UP000509568"/>
    </source>
</evidence>
<dbReference type="InterPro" id="IPR012332">
    <property type="entry name" value="Autotransporter_pectin_lyase_C"/>
</dbReference>
<evidence type="ECO:0000256" key="5">
    <source>
        <dbReference type="ARBA" id="ARBA00022729"/>
    </source>
</evidence>
<comment type="pathway">
    <text evidence="2">Glycan biosynthesis; alginate biosynthesis.</text>
</comment>
<keyword evidence="6" id="KW-0016">Alginate biosynthesis</keyword>
<dbReference type="Proteomes" id="UP000509568">
    <property type="component" value="Chromosome"/>
</dbReference>
<dbReference type="UniPathway" id="UPA00286"/>
<protein>
    <recommendedName>
        <fullName evidence="4">mannuronan 5-epimerase</fullName>
        <ecNumber evidence="4">5.1.3.37</ecNumber>
    </recommendedName>
</protein>
<dbReference type="Pfam" id="PF03797">
    <property type="entry name" value="Autotransporter"/>
    <property type="match status" value="1"/>
</dbReference>
<feature type="domain" description="Autotransporter" evidence="8">
    <location>
        <begin position="915"/>
        <end position="1184"/>
    </location>
</feature>
<dbReference type="PROSITE" id="PS51208">
    <property type="entry name" value="AUTOTRANSPORTER"/>
    <property type="match status" value="1"/>
</dbReference>
<dbReference type="InterPro" id="IPR003991">
    <property type="entry name" value="Pertactin_virulence_factor"/>
</dbReference>
<dbReference type="InterPro" id="IPR004899">
    <property type="entry name" value="Pertactin_central"/>
</dbReference>
<dbReference type="CDD" id="cd01343">
    <property type="entry name" value="PL1_Passenger_AT"/>
    <property type="match status" value="1"/>
</dbReference>